<protein>
    <recommendedName>
        <fullName evidence="5">DUF2570 domain-containing protein</fullName>
    </recommendedName>
</protein>
<evidence type="ECO:0008006" key="5">
    <source>
        <dbReference type="Google" id="ProtNLM"/>
    </source>
</evidence>
<dbReference type="Proteomes" id="UP001279860">
    <property type="component" value="Unassembled WGS sequence"/>
</dbReference>
<sequence>MLSLIKYAKYGIYMLVVALSVGVYVKIKTLSADNDRLRTKLTLSDVQVTMQQNVIEQIAQEREDMNSLLLSRAARQIKSEEKLRNEIKKLQEDMQNSTCVIPVSVTNQLRQSY</sequence>
<proteinExistence type="predicted"/>
<evidence type="ECO:0000256" key="1">
    <source>
        <dbReference type="SAM" id="Coils"/>
    </source>
</evidence>
<keyword evidence="2" id="KW-0812">Transmembrane</keyword>
<evidence type="ECO:0000313" key="3">
    <source>
        <dbReference type="EMBL" id="MDW6094042.1"/>
    </source>
</evidence>
<gene>
    <name evidence="3" type="ORF">SBX64_16000</name>
</gene>
<feature type="coiled-coil region" evidence="1">
    <location>
        <begin position="70"/>
        <end position="100"/>
    </location>
</feature>
<dbReference type="RefSeq" id="WP_318585396.1">
    <property type="nucleotide sequence ID" value="NZ_JAWRCP010000002.1"/>
</dbReference>
<accession>A0ABU4IXB7</accession>
<reference evidence="3 4" key="1">
    <citation type="submission" date="2023-11" db="EMBL/GenBank/DDBJ databases">
        <title>Plant-associative lifestyle of Vibrio porteresiae and its evolutionary dynamics.</title>
        <authorList>
            <person name="Rameshkumar N."/>
            <person name="Kirti K."/>
        </authorList>
    </citation>
    <scope>NUCLEOTIDE SEQUENCE [LARGE SCALE GENOMIC DNA]</scope>
    <source>
        <strain evidence="3 4">MSSRF7</strain>
    </source>
</reference>
<keyword evidence="2" id="KW-0472">Membrane</keyword>
<dbReference type="EMBL" id="JAWRCP010000002">
    <property type="protein sequence ID" value="MDW6094042.1"/>
    <property type="molecule type" value="Genomic_DNA"/>
</dbReference>
<evidence type="ECO:0000313" key="4">
    <source>
        <dbReference type="Proteomes" id="UP001279860"/>
    </source>
</evidence>
<organism evidence="3 4">
    <name type="scientific">Vibrio rhizosphaerae</name>
    <dbReference type="NCBI Taxonomy" id="398736"/>
    <lineage>
        <taxon>Bacteria</taxon>
        <taxon>Pseudomonadati</taxon>
        <taxon>Pseudomonadota</taxon>
        <taxon>Gammaproteobacteria</taxon>
        <taxon>Vibrionales</taxon>
        <taxon>Vibrionaceae</taxon>
        <taxon>Vibrio</taxon>
    </lineage>
</organism>
<comment type="caution">
    <text evidence="3">The sequence shown here is derived from an EMBL/GenBank/DDBJ whole genome shotgun (WGS) entry which is preliminary data.</text>
</comment>
<keyword evidence="1" id="KW-0175">Coiled coil</keyword>
<keyword evidence="2" id="KW-1133">Transmembrane helix</keyword>
<name>A0ABU4IXB7_9VIBR</name>
<feature type="transmembrane region" description="Helical" evidence="2">
    <location>
        <begin position="7"/>
        <end position="25"/>
    </location>
</feature>
<keyword evidence="4" id="KW-1185">Reference proteome</keyword>
<evidence type="ECO:0000256" key="2">
    <source>
        <dbReference type="SAM" id="Phobius"/>
    </source>
</evidence>